<keyword evidence="4" id="KW-0132">Cell division</keyword>
<dbReference type="InParanoid" id="A0A0V0Q886"/>
<evidence type="ECO:0000256" key="1">
    <source>
        <dbReference type="ARBA" id="ARBA00004245"/>
    </source>
</evidence>
<comment type="similarity">
    <text evidence="2">Belongs to the MAPRE family.</text>
</comment>
<dbReference type="PROSITE" id="PS50021">
    <property type="entry name" value="CH"/>
    <property type="match status" value="1"/>
</dbReference>
<dbReference type="OrthoDB" id="283645at2759"/>
<evidence type="ECO:0000256" key="5">
    <source>
        <dbReference type="ARBA" id="ARBA00022701"/>
    </source>
</evidence>
<dbReference type="PANTHER" id="PTHR10623">
    <property type="entry name" value="MICROTUBULE-ASSOCIATED PROTEIN RP/EB FAMILY MEMBER"/>
    <property type="match status" value="1"/>
</dbReference>
<evidence type="ECO:0000256" key="3">
    <source>
        <dbReference type="ARBA" id="ARBA00022490"/>
    </source>
</evidence>
<comment type="caution">
    <text evidence="11">The sequence shown here is derived from an EMBL/GenBank/DDBJ whole genome shotgun (WGS) entry which is preliminary data.</text>
</comment>
<keyword evidence="8" id="KW-0131">Cell cycle</keyword>
<keyword evidence="12" id="KW-1185">Reference proteome</keyword>
<feature type="compositionally biased region" description="Low complexity" evidence="9">
    <location>
        <begin position="307"/>
        <end position="356"/>
    </location>
</feature>
<dbReference type="Pfam" id="PF00307">
    <property type="entry name" value="CH"/>
    <property type="match status" value="1"/>
</dbReference>
<dbReference type="OMA" id="NPMTIND"/>
<name>A0A0V0Q886_PSEPJ</name>
<keyword evidence="7" id="KW-0206">Cytoskeleton</keyword>
<keyword evidence="3" id="KW-0963">Cytoplasm</keyword>
<dbReference type="EMBL" id="LDAU01000245">
    <property type="protein sequence ID" value="KRW98441.1"/>
    <property type="molecule type" value="Genomic_DNA"/>
</dbReference>
<accession>A0A0V0Q886</accession>
<gene>
    <name evidence="11" type="ORF">PPERSA_12550</name>
</gene>
<evidence type="ECO:0000259" key="10">
    <source>
        <dbReference type="PROSITE" id="PS50021"/>
    </source>
</evidence>
<dbReference type="SUPFAM" id="SSF47576">
    <property type="entry name" value="Calponin-homology domain, CH-domain"/>
    <property type="match status" value="1"/>
</dbReference>
<evidence type="ECO:0000256" key="6">
    <source>
        <dbReference type="ARBA" id="ARBA00022776"/>
    </source>
</evidence>
<evidence type="ECO:0000313" key="12">
    <source>
        <dbReference type="Proteomes" id="UP000054937"/>
    </source>
</evidence>
<evidence type="ECO:0000256" key="7">
    <source>
        <dbReference type="ARBA" id="ARBA00023212"/>
    </source>
</evidence>
<dbReference type="FunFam" id="1.10.418.10:FF:000028">
    <property type="entry name" value="RP/EB family microtubule-associated protein"/>
    <property type="match status" value="1"/>
</dbReference>
<dbReference type="Proteomes" id="UP000054937">
    <property type="component" value="Unassembled WGS sequence"/>
</dbReference>
<feature type="domain" description="Calponin-homology (CH)" evidence="10">
    <location>
        <begin position="5"/>
        <end position="107"/>
    </location>
</feature>
<evidence type="ECO:0000313" key="11">
    <source>
        <dbReference type="EMBL" id="KRW98441.1"/>
    </source>
</evidence>
<sequence length="356" mass="42638">MKANQLSRLELLQWLNELVQTDYPKVESLCDGIGFCQVIDAIHPNSINLSKLNFNSKFPDEFALNLKILDDAFKKLRIEKQVRIDKISQGKFQENINFLQWVYNYAQKIGPSQYRGYNGYQRRQEALSKQRHNNNKTMSVHLVPNNAFLNKQENLEYDENTFEEHGNQQFYNQQQQQQNFLQQNQFQGMQQSNSQFYQQQQQQQGQQQQEQKVDQLNEFIENLEEDLKTKMEYNWKILYALDDMIYQRNTLYDILRNIEYLTYNYEDSQTKQTILQILGNTPTDFMPDHQLSSQQQNNYQEYFQGINNNNNNQQNQNFDLAPNQDGNNQNNDMNYQNNNNNYNNSNQNFNQNNYQM</sequence>
<evidence type="ECO:0000256" key="8">
    <source>
        <dbReference type="ARBA" id="ARBA00023306"/>
    </source>
</evidence>
<organism evidence="11 12">
    <name type="scientific">Pseudocohnilembus persalinus</name>
    <name type="common">Ciliate</name>
    <dbReference type="NCBI Taxonomy" id="266149"/>
    <lineage>
        <taxon>Eukaryota</taxon>
        <taxon>Sar</taxon>
        <taxon>Alveolata</taxon>
        <taxon>Ciliophora</taxon>
        <taxon>Intramacronucleata</taxon>
        <taxon>Oligohymenophorea</taxon>
        <taxon>Scuticociliatia</taxon>
        <taxon>Philasterida</taxon>
        <taxon>Pseudocohnilembidae</taxon>
        <taxon>Pseudocohnilembus</taxon>
    </lineage>
</organism>
<dbReference type="GO" id="GO:0051301">
    <property type="term" value="P:cell division"/>
    <property type="evidence" value="ECO:0007669"/>
    <property type="project" value="UniProtKB-KW"/>
</dbReference>
<dbReference type="InterPro" id="IPR036872">
    <property type="entry name" value="CH_dom_sf"/>
</dbReference>
<dbReference type="AlphaFoldDB" id="A0A0V0Q886"/>
<feature type="region of interest" description="Disordered" evidence="9">
    <location>
        <begin position="305"/>
        <end position="356"/>
    </location>
</feature>
<comment type="subcellular location">
    <subcellularLocation>
        <location evidence="1">Cytoplasm</location>
        <location evidence="1">Cytoskeleton</location>
    </subcellularLocation>
</comment>
<reference evidence="11 12" key="1">
    <citation type="journal article" date="2015" name="Sci. Rep.">
        <title>Genome of the facultative scuticociliatosis pathogen Pseudocohnilembus persalinus provides insight into its virulence through horizontal gene transfer.</title>
        <authorList>
            <person name="Xiong J."/>
            <person name="Wang G."/>
            <person name="Cheng J."/>
            <person name="Tian M."/>
            <person name="Pan X."/>
            <person name="Warren A."/>
            <person name="Jiang C."/>
            <person name="Yuan D."/>
            <person name="Miao W."/>
        </authorList>
    </citation>
    <scope>NUCLEOTIDE SEQUENCE [LARGE SCALE GENOMIC DNA]</scope>
    <source>
        <strain evidence="11">36N120E</strain>
    </source>
</reference>
<keyword evidence="5" id="KW-0493">Microtubule</keyword>
<dbReference type="InterPro" id="IPR027328">
    <property type="entry name" value="MAPRE"/>
</dbReference>
<dbReference type="GO" id="GO:0008017">
    <property type="term" value="F:microtubule binding"/>
    <property type="evidence" value="ECO:0007669"/>
    <property type="project" value="InterPro"/>
</dbReference>
<proteinExistence type="inferred from homology"/>
<dbReference type="Gene3D" id="1.10.418.10">
    <property type="entry name" value="Calponin-like domain"/>
    <property type="match status" value="1"/>
</dbReference>
<keyword evidence="6" id="KW-0498">Mitosis</keyword>
<dbReference type="GO" id="GO:0005874">
    <property type="term" value="C:microtubule"/>
    <property type="evidence" value="ECO:0007669"/>
    <property type="project" value="UniProtKB-KW"/>
</dbReference>
<evidence type="ECO:0000256" key="4">
    <source>
        <dbReference type="ARBA" id="ARBA00022618"/>
    </source>
</evidence>
<dbReference type="InterPro" id="IPR001715">
    <property type="entry name" value="CH_dom"/>
</dbReference>
<evidence type="ECO:0000256" key="9">
    <source>
        <dbReference type="SAM" id="MobiDB-lite"/>
    </source>
</evidence>
<evidence type="ECO:0000256" key="2">
    <source>
        <dbReference type="ARBA" id="ARBA00010729"/>
    </source>
</evidence>
<protein>
    <submittedName>
        <fullName evidence="11">Calponin homology domain</fullName>
    </submittedName>
</protein>